<dbReference type="InterPro" id="IPR002781">
    <property type="entry name" value="TM_pro_TauE-like"/>
</dbReference>
<dbReference type="InterPro" id="IPR051598">
    <property type="entry name" value="TSUP/Inactive_protease-like"/>
</dbReference>
<dbReference type="Proteomes" id="UP000008070">
    <property type="component" value="Chromosome"/>
</dbReference>
<accession>C7CF98</accession>
<evidence type="ECO:0000256" key="5">
    <source>
        <dbReference type="RuleBase" id="RU363041"/>
    </source>
</evidence>
<comment type="subcellular location">
    <subcellularLocation>
        <location evidence="5">Cell membrane</location>
        <topology evidence="5">Multi-pass membrane protein</topology>
    </subcellularLocation>
    <subcellularLocation>
        <location evidence="1">Membrane</location>
        <topology evidence="1">Multi-pass membrane protein</topology>
    </subcellularLocation>
</comment>
<dbReference type="HOGENOM" id="CLU_070574_0_0_5"/>
<keyword evidence="4 5" id="KW-0472">Membrane</keyword>
<name>C7CF98_METED</name>
<feature type="transmembrane region" description="Helical" evidence="5">
    <location>
        <begin position="12"/>
        <end position="35"/>
    </location>
</feature>
<dbReference type="Pfam" id="PF01925">
    <property type="entry name" value="TauE"/>
    <property type="match status" value="1"/>
</dbReference>
<gene>
    <name evidence="6" type="ORF">METD_I2640</name>
</gene>
<reference evidence="7" key="1">
    <citation type="journal article" date="2009" name="PLoS ONE">
        <title>Methylobacterium genome sequences: a reference blueprint to investigate microbial metabolism of C1 compounds from natural and industrial sources.</title>
        <authorList>
            <person name="Vuilleumier S."/>
            <person name="Chistoserdova L."/>
            <person name="Lee M.-C."/>
            <person name="Bringel F."/>
            <person name="Lajus A."/>
            <person name="Zhou Y."/>
            <person name="Gourion B."/>
            <person name="Barbe V."/>
            <person name="Chang J."/>
            <person name="Cruveiller S."/>
            <person name="Dossat C."/>
            <person name="Gillett W."/>
            <person name="Gruffaz C."/>
            <person name="Haugen E."/>
            <person name="Hourcade E."/>
            <person name="Levy R."/>
            <person name="Mangenot S."/>
            <person name="Muller E."/>
            <person name="Nadalig T."/>
            <person name="Pagni M."/>
            <person name="Penny C."/>
            <person name="Peyraud R."/>
            <person name="Robinson D.G."/>
            <person name="Roche D."/>
            <person name="Rouy Z."/>
            <person name="Saenampechek C."/>
            <person name="Salvignol G."/>
            <person name="Vallenet D."/>
            <person name="Wu Z."/>
            <person name="Marx C.J."/>
            <person name="Vorholt J.A."/>
            <person name="Olson M.V."/>
            <person name="Kaul R."/>
            <person name="Weissenbach J."/>
            <person name="Medigue C."/>
            <person name="Lidstrom M.E."/>
        </authorList>
    </citation>
    <scope>NUCLEOTIDE SEQUENCE [LARGE SCALE GENOMIC DNA]</scope>
    <source>
        <strain evidence="7">DSM 6343 / CIP 106787 / DM4</strain>
    </source>
</reference>
<proteinExistence type="inferred from homology"/>
<feature type="transmembrane region" description="Helical" evidence="5">
    <location>
        <begin position="247"/>
        <end position="264"/>
    </location>
</feature>
<evidence type="ECO:0000313" key="6">
    <source>
        <dbReference type="EMBL" id="CAX24296.1"/>
    </source>
</evidence>
<comment type="similarity">
    <text evidence="5">Belongs to the 4-toluene sulfonate uptake permease (TSUP) (TC 2.A.102) family.</text>
</comment>
<feature type="transmembrane region" description="Helical" evidence="5">
    <location>
        <begin position="81"/>
        <end position="100"/>
    </location>
</feature>
<dbReference type="PANTHER" id="PTHR43701">
    <property type="entry name" value="MEMBRANE TRANSPORTER PROTEIN MJ0441-RELATED"/>
    <property type="match status" value="1"/>
</dbReference>
<evidence type="ECO:0000313" key="7">
    <source>
        <dbReference type="Proteomes" id="UP000008070"/>
    </source>
</evidence>
<evidence type="ECO:0000256" key="2">
    <source>
        <dbReference type="ARBA" id="ARBA00022692"/>
    </source>
</evidence>
<feature type="transmembrane region" description="Helical" evidence="5">
    <location>
        <begin position="47"/>
        <end position="69"/>
    </location>
</feature>
<dbReference type="PANTHER" id="PTHR43701:SF2">
    <property type="entry name" value="MEMBRANE TRANSPORTER PROTEIN YJNA-RELATED"/>
    <property type="match status" value="1"/>
</dbReference>
<feature type="transmembrane region" description="Helical" evidence="5">
    <location>
        <begin position="176"/>
        <end position="200"/>
    </location>
</feature>
<keyword evidence="2 5" id="KW-0812">Transmembrane</keyword>
<evidence type="ECO:0000256" key="1">
    <source>
        <dbReference type="ARBA" id="ARBA00004141"/>
    </source>
</evidence>
<organism evidence="6 7">
    <name type="scientific">Methylorubrum extorquens (strain DSM 6343 / CIP 106787 / DM4)</name>
    <name type="common">Methylobacterium extorquens</name>
    <dbReference type="NCBI Taxonomy" id="661410"/>
    <lineage>
        <taxon>Bacteria</taxon>
        <taxon>Pseudomonadati</taxon>
        <taxon>Pseudomonadota</taxon>
        <taxon>Alphaproteobacteria</taxon>
        <taxon>Hyphomicrobiales</taxon>
        <taxon>Methylobacteriaceae</taxon>
        <taxon>Methylorubrum</taxon>
    </lineage>
</organism>
<feature type="transmembrane region" description="Helical" evidence="5">
    <location>
        <begin position="145"/>
        <end position="164"/>
    </location>
</feature>
<feature type="transmembrane region" description="Helical" evidence="5">
    <location>
        <begin position="112"/>
        <end position="133"/>
    </location>
</feature>
<dbReference type="GO" id="GO:0005886">
    <property type="term" value="C:plasma membrane"/>
    <property type="evidence" value="ECO:0007669"/>
    <property type="project" value="UniProtKB-SubCell"/>
</dbReference>
<keyword evidence="3 5" id="KW-1133">Transmembrane helix</keyword>
<feature type="transmembrane region" description="Helical" evidence="5">
    <location>
        <begin position="220"/>
        <end position="240"/>
    </location>
</feature>
<dbReference type="GeneID" id="72989589"/>
<keyword evidence="5" id="KW-1003">Cell membrane</keyword>
<dbReference type="AlphaFoldDB" id="C7CF98"/>
<evidence type="ECO:0000256" key="4">
    <source>
        <dbReference type="ARBA" id="ARBA00023136"/>
    </source>
</evidence>
<dbReference type="EMBL" id="FP103042">
    <property type="protein sequence ID" value="CAX24296.1"/>
    <property type="molecule type" value="Genomic_DNA"/>
</dbReference>
<protein>
    <recommendedName>
        <fullName evidence="5">Probable membrane transporter protein</fullName>
    </recommendedName>
</protein>
<sequence>MTVVDTRPRNPASAFGGGAIIGALGGLIGLGGAEFRLPLLIGMFRFVALEAVILNKAMSLVVVASALPFRATNVPWGAVASHWMVIVNLLAGSLAGAWFGAGWATRLRSETLYRIIAVLLVMIAVVLVVGHYAHDGGHPLLTGTAQIVAGVMAGVVIGVVAALLGVAGGELLIPTLVLLFGCDIRLAGSLSLAVSLPTMLMGFTRYSRDSSFSVLGHNKAFVLIMAIGSIVGTFIGAQLLGVVPSSVLLPLLAVILLLSAVKVWRHK</sequence>
<evidence type="ECO:0000256" key="3">
    <source>
        <dbReference type="ARBA" id="ARBA00022989"/>
    </source>
</evidence>
<dbReference type="KEGG" id="mdi:METDI2640"/>
<dbReference type="RefSeq" id="WP_015822482.1">
    <property type="nucleotide sequence ID" value="NC_012988.1"/>
</dbReference>